<comment type="subcellular location">
    <subcellularLocation>
        <location evidence="1 9">Cell inner membrane</location>
        <topology evidence="1 9">Multi-pass membrane protein</topology>
    </subcellularLocation>
</comment>
<evidence type="ECO:0000256" key="2">
    <source>
        <dbReference type="ARBA" id="ARBA00022448"/>
    </source>
</evidence>
<dbReference type="InterPro" id="IPR007387">
    <property type="entry name" value="TRAP_DctQ"/>
</dbReference>
<evidence type="ECO:0000256" key="8">
    <source>
        <dbReference type="ARBA" id="ARBA00038436"/>
    </source>
</evidence>
<evidence type="ECO:0000313" key="12">
    <source>
        <dbReference type="Proteomes" id="UP000189369"/>
    </source>
</evidence>
<dbReference type="Pfam" id="PF04290">
    <property type="entry name" value="DctQ"/>
    <property type="match status" value="1"/>
</dbReference>
<evidence type="ECO:0000256" key="7">
    <source>
        <dbReference type="ARBA" id="ARBA00023136"/>
    </source>
</evidence>
<keyword evidence="6 9" id="KW-1133">Transmembrane helix</keyword>
<evidence type="ECO:0000256" key="5">
    <source>
        <dbReference type="ARBA" id="ARBA00022692"/>
    </source>
</evidence>
<evidence type="ECO:0000256" key="1">
    <source>
        <dbReference type="ARBA" id="ARBA00004429"/>
    </source>
</evidence>
<sequence length="179" mass="19760">MDTLINQNVREEAKSSGIRLVLQLLCDVAQWISRLCLLLMTIIIGWQVFARYVLNSSPSWSETTSISLMGWFVLVGAGAAVRYRDHLGFTVGLLLMPASIRRWVVACGDLLVALFGVGMFIFGLDLIRGTWNVVMPGSFLPQGAHYVPLSVSGVLICLFSLDNVVVGLQKKAEETKWSK</sequence>
<feature type="domain" description="Tripartite ATP-independent periplasmic transporters DctQ component" evidence="10">
    <location>
        <begin position="40"/>
        <end position="168"/>
    </location>
</feature>
<feature type="transmembrane region" description="Helical" evidence="9">
    <location>
        <begin position="144"/>
        <end position="168"/>
    </location>
</feature>
<dbReference type="GO" id="GO:0005886">
    <property type="term" value="C:plasma membrane"/>
    <property type="evidence" value="ECO:0007669"/>
    <property type="project" value="UniProtKB-SubCell"/>
</dbReference>
<comment type="similarity">
    <text evidence="8 9">Belongs to the TRAP transporter small permease family.</text>
</comment>
<keyword evidence="2 9" id="KW-0813">Transport</keyword>
<dbReference type="Proteomes" id="UP000189369">
    <property type="component" value="Chromosome"/>
</dbReference>
<evidence type="ECO:0000256" key="9">
    <source>
        <dbReference type="RuleBase" id="RU369079"/>
    </source>
</evidence>
<dbReference type="STRING" id="643674.PAEH1_09250"/>
<protein>
    <recommendedName>
        <fullName evidence="9">TRAP transporter small permease protein</fullName>
    </recommendedName>
</protein>
<dbReference type="InterPro" id="IPR055348">
    <property type="entry name" value="DctQ"/>
</dbReference>
<evidence type="ECO:0000259" key="10">
    <source>
        <dbReference type="Pfam" id="PF04290"/>
    </source>
</evidence>
<evidence type="ECO:0000313" key="11">
    <source>
        <dbReference type="EMBL" id="AQS51699.1"/>
    </source>
</evidence>
<name>A0A1U9K174_9BURK</name>
<reference evidence="11 12" key="1">
    <citation type="submission" date="2017-01" db="EMBL/GenBank/DDBJ databases">
        <title>Complete Genome Sequence of Paenalcaligenes hominis, Isolated from a paraplegic Patient with neurogenic bladder.</title>
        <authorList>
            <person name="Mukhopadhyay R."/>
            <person name="Joaquin J."/>
            <person name="Hogue R."/>
            <person name="Kilaru A."/>
            <person name="Jospin G."/>
            <person name="Mars K."/>
            <person name="Eisen J.A."/>
            <person name="Chaturvedi V."/>
        </authorList>
    </citation>
    <scope>NUCLEOTIDE SEQUENCE [LARGE SCALE GENOMIC DNA]</scope>
    <source>
        <strain evidence="11 12">15S00501</strain>
    </source>
</reference>
<dbReference type="AlphaFoldDB" id="A0A1U9K174"/>
<evidence type="ECO:0000256" key="6">
    <source>
        <dbReference type="ARBA" id="ARBA00022989"/>
    </source>
</evidence>
<evidence type="ECO:0000256" key="4">
    <source>
        <dbReference type="ARBA" id="ARBA00022519"/>
    </source>
</evidence>
<accession>A0A1U9K174</accession>
<dbReference type="EMBL" id="CP019697">
    <property type="protein sequence ID" value="AQS51699.1"/>
    <property type="molecule type" value="Genomic_DNA"/>
</dbReference>
<feature type="transmembrane region" description="Helical" evidence="9">
    <location>
        <begin position="103"/>
        <end position="124"/>
    </location>
</feature>
<feature type="transmembrane region" description="Helical" evidence="9">
    <location>
        <begin position="35"/>
        <end position="54"/>
    </location>
</feature>
<keyword evidence="3" id="KW-1003">Cell membrane</keyword>
<keyword evidence="7 9" id="KW-0472">Membrane</keyword>
<dbReference type="GO" id="GO:0022857">
    <property type="term" value="F:transmembrane transporter activity"/>
    <property type="evidence" value="ECO:0007669"/>
    <property type="project" value="UniProtKB-UniRule"/>
</dbReference>
<keyword evidence="4 9" id="KW-0997">Cell inner membrane</keyword>
<dbReference type="KEGG" id="phn:PAEH1_09250"/>
<evidence type="ECO:0000256" key="3">
    <source>
        <dbReference type="ARBA" id="ARBA00022475"/>
    </source>
</evidence>
<comment type="function">
    <text evidence="9">Part of the tripartite ATP-independent periplasmic (TRAP) transport system.</text>
</comment>
<gene>
    <name evidence="11" type="ORF">PAEH1_09250</name>
</gene>
<organism evidence="11 12">
    <name type="scientific">Paenalcaligenes hominis</name>
    <dbReference type="NCBI Taxonomy" id="643674"/>
    <lineage>
        <taxon>Bacteria</taxon>
        <taxon>Pseudomonadati</taxon>
        <taxon>Pseudomonadota</taxon>
        <taxon>Betaproteobacteria</taxon>
        <taxon>Burkholderiales</taxon>
        <taxon>Alcaligenaceae</taxon>
        <taxon>Paenalcaligenes</taxon>
    </lineage>
</organism>
<feature type="transmembrane region" description="Helical" evidence="9">
    <location>
        <begin position="66"/>
        <end position="83"/>
    </location>
</feature>
<dbReference type="GO" id="GO:0015740">
    <property type="term" value="P:C4-dicarboxylate transport"/>
    <property type="evidence" value="ECO:0007669"/>
    <property type="project" value="TreeGrafter"/>
</dbReference>
<keyword evidence="5 9" id="KW-0812">Transmembrane</keyword>
<comment type="subunit">
    <text evidence="9">The complex comprises the extracytoplasmic solute receptor protein and the two transmembrane proteins.</text>
</comment>
<dbReference type="PANTHER" id="PTHR35011:SF11">
    <property type="entry name" value="TRAP TRANSPORTER SMALL PERMEASE PROTEIN"/>
    <property type="match status" value="1"/>
</dbReference>
<dbReference type="OrthoDB" id="2085311at2"/>
<proteinExistence type="inferred from homology"/>
<dbReference type="PANTHER" id="PTHR35011">
    <property type="entry name" value="2,3-DIKETO-L-GULONATE TRAP TRANSPORTER SMALL PERMEASE PROTEIN YIAM"/>
    <property type="match status" value="1"/>
</dbReference>